<evidence type="ECO:0008006" key="3">
    <source>
        <dbReference type="Google" id="ProtNLM"/>
    </source>
</evidence>
<evidence type="ECO:0000313" key="2">
    <source>
        <dbReference type="Proteomes" id="UP000593998"/>
    </source>
</evidence>
<dbReference type="Proteomes" id="UP000593998">
    <property type="component" value="Chromosome"/>
</dbReference>
<dbReference type="AlphaFoldDB" id="A0A7L9J591"/>
<dbReference type="RefSeq" id="WP_192912005.1">
    <property type="nucleotide sequence ID" value="NZ_CP062789.1"/>
</dbReference>
<organism evidence="1 2">
    <name type="scientific">Janibacter indicus</name>
    <dbReference type="NCBI Taxonomy" id="857417"/>
    <lineage>
        <taxon>Bacteria</taxon>
        <taxon>Bacillati</taxon>
        <taxon>Actinomycetota</taxon>
        <taxon>Actinomycetes</taxon>
        <taxon>Micrococcales</taxon>
        <taxon>Intrasporangiaceae</taxon>
        <taxon>Janibacter</taxon>
    </lineage>
</organism>
<name>A0A7L9J591_9MICO</name>
<gene>
    <name evidence="1" type="ORF">IGS73_07400</name>
</gene>
<accession>A0A7L9J591</accession>
<sequence length="151" mass="15739">MAIPKPVAPSGGPAGVSLSDGRPYTAVNATTWFWVDESSWQSVSDRESGAGMWVEVNLEPTRLRLSPGDGSPDVTCGGPGKAWTQGTDPFAEAPGGCHHIYKKAGDVNATISIDWHATWTASSGQSGDFGTVTSTAPWSFTVVEGQSIVEG</sequence>
<dbReference type="EMBL" id="CP062789">
    <property type="protein sequence ID" value="QOK24175.1"/>
    <property type="molecule type" value="Genomic_DNA"/>
</dbReference>
<reference evidence="1 2" key="1">
    <citation type="submission" date="2020-10" db="EMBL/GenBank/DDBJ databases">
        <title>Janibacter indicus TT2 genome sequence.</title>
        <authorList>
            <person name="Lee K."/>
            <person name="Ganzorig M."/>
        </authorList>
    </citation>
    <scope>NUCLEOTIDE SEQUENCE [LARGE SCALE GENOMIC DNA]</scope>
    <source>
        <strain evidence="1 2">TT2</strain>
    </source>
</reference>
<protein>
    <recommendedName>
        <fullName evidence="3">PKD domain-containing protein</fullName>
    </recommendedName>
</protein>
<evidence type="ECO:0000313" key="1">
    <source>
        <dbReference type="EMBL" id="QOK24175.1"/>
    </source>
</evidence>
<proteinExistence type="predicted"/>